<dbReference type="Gene3D" id="3.90.550.10">
    <property type="entry name" value="Spore Coat Polysaccharide Biosynthesis Protein SpsA, Chain A"/>
    <property type="match status" value="1"/>
</dbReference>
<dbReference type="GO" id="GO:0016757">
    <property type="term" value="F:glycosyltransferase activity"/>
    <property type="evidence" value="ECO:0007669"/>
    <property type="project" value="InterPro"/>
</dbReference>
<evidence type="ECO:0000256" key="1">
    <source>
        <dbReference type="SAM" id="MobiDB-lite"/>
    </source>
</evidence>
<reference evidence="2 3" key="1">
    <citation type="journal article" date="2021" name="Sci. Rep.">
        <title>The genome of the diatom Chaetoceros tenuissimus carries an ancient integrated fragment of an extant virus.</title>
        <authorList>
            <person name="Hongo Y."/>
            <person name="Kimura K."/>
            <person name="Takaki Y."/>
            <person name="Yoshida Y."/>
            <person name="Baba S."/>
            <person name="Kobayashi G."/>
            <person name="Nagasaki K."/>
            <person name="Hano T."/>
            <person name="Tomaru Y."/>
        </authorList>
    </citation>
    <scope>NUCLEOTIDE SEQUENCE [LARGE SCALE GENOMIC DNA]</scope>
    <source>
        <strain evidence="2 3">NIES-3715</strain>
    </source>
</reference>
<organism evidence="2 3">
    <name type="scientific">Chaetoceros tenuissimus</name>
    <dbReference type="NCBI Taxonomy" id="426638"/>
    <lineage>
        <taxon>Eukaryota</taxon>
        <taxon>Sar</taxon>
        <taxon>Stramenopiles</taxon>
        <taxon>Ochrophyta</taxon>
        <taxon>Bacillariophyta</taxon>
        <taxon>Coscinodiscophyceae</taxon>
        <taxon>Chaetocerotophycidae</taxon>
        <taxon>Chaetocerotales</taxon>
        <taxon>Chaetocerotaceae</taxon>
        <taxon>Chaetoceros</taxon>
    </lineage>
</organism>
<keyword evidence="3" id="KW-1185">Reference proteome</keyword>
<dbReference type="EMBL" id="BLLK01000047">
    <property type="protein sequence ID" value="GFH55238.1"/>
    <property type="molecule type" value="Genomic_DNA"/>
</dbReference>
<evidence type="ECO:0000313" key="2">
    <source>
        <dbReference type="EMBL" id="GFH55238.1"/>
    </source>
</evidence>
<dbReference type="AlphaFoldDB" id="A0AAD3CZU1"/>
<dbReference type="SUPFAM" id="SSF53448">
    <property type="entry name" value="Nucleotide-diphospho-sugar transferases"/>
    <property type="match status" value="1"/>
</dbReference>
<dbReference type="InterPro" id="IPR002495">
    <property type="entry name" value="Glyco_trans_8"/>
</dbReference>
<protein>
    <submittedName>
        <fullName evidence="2">Uncharacterized protein</fullName>
    </submittedName>
</protein>
<dbReference type="InterPro" id="IPR050587">
    <property type="entry name" value="GNT1/Glycosyltrans_8"/>
</dbReference>
<evidence type="ECO:0000313" key="3">
    <source>
        <dbReference type="Proteomes" id="UP001054902"/>
    </source>
</evidence>
<proteinExistence type="predicted"/>
<comment type="caution">
    <text evidence="2">The sequence shown here is derived from an EMBL/GenBank/DDBJ whole genome shotgun (WGS) entry which is preliminary data.</text>
</comment>
<dbReference type="Pfam" id="PF01501">
    <property type="entry name" value="Glyco_transf_8"/>
    <property type="match status" value="1"/>
</dbReference>
<dbReference type="Proteomes" id="UP001054902">
    <property type="component" value="Unassembled WGS sequence"/>
</dbReference>
<dbReference type="InterPro" id="IPR029044">
    <property type="entry name" value="Nucleotide-diphossugar_trans"/>
</dbReference>
<accession>A0AAD3CZU1</accession>
<sequence length="392" mass="44482">MSSTTFGPKRPNAIATLLTTDDFLPGVQTLFHSLKETLPSEKHYKNSPNEYRPERIVLVTPNISQNVRDALYPAFCTRIIQVDPIAIPSSQENESHVSSWSHLCGYTKLQMFHQIVYEKLLYIDSDCLVQKDVSHLFQIEKCNELGLLAAAPDVFPPDKFNAGVMLLQPSARVFESLLSKAQELITYDGGDTGFLNAYFDKWNEYPKENRLGFAYNAQRFLHQCTYEKQPKYWDIAVGDKYIVHYSSSPKPWESSMNATMKDIASDHLTNEELEKVKLAEGKSKALDKLWKKCYNRSMQFKEDFEERQKLKKQRKVVAANKPKPVAKPAAASSGPSAKVKGALTFNKRYKQLKKEGHDQKTAMAMARREFGMDTNDNVSAGKQVAAMFGMPL</sequence>
<name>A0AAD3CZU1_9STRA</name>
<gene>
    <name evidence="2" type="ORF">CTEN210_11714</name>
</gene>
<feature type="compositionally biased region" description="Low complexity" evidence="1">
    <location>
        <begin position="316"/>
        <end position="337"/>
    </location>
</feature>
<feature type="region of interest" description="Disordered" evidence="1">
    <location>
        <begin position="315"/>
        <end position="337"/>
    </location>
</feature>
<dbReference type="PANTHER" id="PTHR11183">
    <property type="entry name" value="GLYCOGENIN SUBFAMILY MEMBER"/>
    <property type="match status" value="1"/>
</dbReference>